<dbReference type="FunCoup" id="A0A200QD18">
    <property type="interactions" value="461"/>
</dbReference>
<dbReference type="Proteomes" id="UP000195402">
    <property type="component" value="Unassembled WGS sequence"/>
</dbReference>
<dbReference type="InParanoid" id="A0A200QD18"/>
<gene>
    <name evidence="2" type="ORF">BVC80_209g70</name>
</gene>
<dbReference type="GO" id="GO:0016787">
    <property type="term" value="F:hydrolase activity"/>
    <property type="evidence" value="ECO:0007669"/>
    <property type="project" value="UniProtKB-KW"/>
</dbReference>
<dbReference type="PANTHER" id="PTHR43139:SF52">
    <property type="entry name" value="SI:DKEY-122A22.2"/>
    <property type="match status" value="1"/>
</dbReference>
<dbReference type="SUPFAM" id="SSF53474">
    <property type="entry name" value="alpha/beta-Hydrolases"/>
    <property type="match status" value="1"/>
</dbReference>
<dbReference type="PANTHER" id="PTHR43139">
    <property type="entry name" value="SI:DKEY-122A22.2"/>
    <property type="match status" value="1"/>
</dbReference>
<dbReference type="STRING" id="56857.A0A200QD18"/>
<reference evidence="2 3" key="1">
    <citation type="journal article" date="2017" name="Mol. Plant">
        <title>The Genome of Medicinal Plant Macleaya cordata Provides New Insights into Benzylisoquinoline Alkaloids Metabolism.</title>
        <authorList>
            <person name="Liu X."/>
            <person name="Liu Y."/>
            <person name="Huang P."/>
            <person name="Ma Y."/>
            <person name="Qing Z."/>
            <person name="Tang Q."/>
            <person name="Cao H."/>
            <person name="Cheng P."/>
            <person name="Zheng Y."/>
            <person name="Yuan Z."/>
            <person name="Zhou Y."/>
            <person name="Liu J."/>
            <person name="Tang Z."/>
            <person name="Zhuo Y."/>
            <person name="Zhang Y."/>
            <person name="Yu L."/>
            <person name="Huang J."/>
            <person name="Yang P."/>
            <person name="Peng Q."/>
            <person name="Zhang J."/>
            <person name="Jiang W."/>
            <person name="Zhang Z."/>
            <person name="Lin K."/>
            <person name="Ro D.K."/>
            <person name="Chen X."/>
            <person name="Xiong X."/>
            <person name="Shang Y."/>
            <person name="Huang S."/>
            <person name="Zeng J."/>
        </authorList>
    </citation>
    <scope>NUCLEOTIDE SEQUENCE [LARGE SCALE GENOMIC DNA]</scope>
    <source>
        <strain evidence="3">cv. BLH2017</strain>
        <tissue evidence="2">Root</tissue>
    </source>
</reference>
<dbReference type="InterPro" id="IPR052370">
    <property type="entry name" value="Meta-cleavage_hydrolase"/>
</dbReference>
<keyword evidence="3" id="KW-1185">Reference proteome</keyword>
<accession>A0A200QD18</accession>
<dbReference type="OMA" id="HYWAHPS"/>
<evidence type="ECO:0000313" key="2">
    <source>
        <dbReference type="EMBL" id="OVA08345.1"/>
    </source>
</evidence>
<organism evidence="2 3">
    <name type="scientific">Macleaya cordata</name>
    <name type="common">Five-seeded plume-poppy</name>
    <name type="synonym">Bocconia cordata</name>
    <dbReference type="NCBI Taxonomy" id="56857"/>
    <lineage>
        <taxon>Eukaryota</taxon>
        <taxon>Viridiplantae</taxon>
        <taxon>Streptophyta</taxon>
        <taxon>Embryophyta</taxon>
        <taxon>Tracheophyta</taxon>
        <taxon>Spermatophyta</taxon>
        <taxon>Magnoliopsida</taxon>
        <taxon>Ranunculales</taxon>
        <taxon>Papaveraceae</taxon>
        <taxon>Papaveroideae</taxon>
        <taxon>Macleaya</taxon>
    </lineage>
</organism>
<evidence type="ECO:0000313" key="3">
    <source>
        <dbReference type="Proteomes" id="UP000195402"/>
    </source>
</evidence>
<dbReference type="InterPro" id="IPR000073">
    <property type="entry name" value="AB_hydrolase_1"/>
</dbReference>
<dbReference type="InterPro" id="IPR029058">
    <property type="entry name" value="AB_hydrolase_fold"/>
</dbReference>
<comment type="caution">
    <text evidence="2">The sequence shown here is derived from an EMBL/GenBank/DDBJ whole genome shotgun (WGS) entry which is preliminary data.</text>
</comment>
<proteinExistence type="predicted"/>
<dbReference type="OrthoDB" id="6431331at2759"/>
<keyword evidence="2" id="KW-0378">Hydrolase</keyword>
<evidence type="ECO:0000259" key="1">
    <source>
        <dbReference type="Pfam" id="PF00561"/>
    </source>
</evidence>
<feature type="domain" description="AB hydrolase-1" evidence="1">
    <location>
        <begin position="53"/>
        <end position="290"/>
    </location>
</feature>
<dbReference type="PRINTS" id="PR00111">
    <property type="entry name" value="ABHYDROLASE"/>
</dbReference>
<name>A0A200QD18_MACCD</name>
<dbReference type="EMBL" id="MVGT01002328">
    <property type="protein sequence ID" value="OVA08345.1"/>
    <property type="molecule type" value="Genomic_DNA"/>
</dbReference>
<sequence length="306" mass="35030">MMAASSCFSLASFYEGYLRYAFTSSGLSSKTLEIADSETTIHFWSPNQPTTKPPLILLQGFGANPLWQWRYQVQSLSSQFSLYVPDLIFFGKSTTKSSERSEVFQAVSIGKLLEKLGVERYSVMGTSYGGFVAYQMGRMWPERVEKIVIASSAVNMRRKDNGELLEKVKLERIEDLLLPSTATQLRTLIGLCMFKRPFYLPDFLLNDLLQRLFSENREEKVQLLGGLTLGQDDNVHISPLQQEVLIVWGKHDQIFPLERAYELKELVGDHKKVRMEVMEKTSHTPQIENPKLFNRIVRQFLLIDGS</sequence>
<dbReference type="Pfam" id="PF00561">
    <property type="entry name" value="Abhydrolase_1"/>
    <property type="match status" value="1"/>
</dbReference>
<dbReference type="AlphaFoldDB" id="A0A200QD18"/>
<protein>
    <submittedName>
        <fullName evidence="2">Alpha/beta hydrolase fold-1</fullName>
    </submittedName>
</protein>
<dbReference type="Gene3D" id="3.40.50.1820">
    <property type="entry name" value="alpha/beta hydrolase"/>
    <property type="match status" value="1"/>
</dbReference>